<feature type="chain" id="PRO_5045879682" evidence="1">
    <location>
        <begin position="17"/>
        <end position="249"/>
    </location>
</feature>
<dbReference type="Pfam" id="PF11102">
    <property type="entry name" value="YjbF"/>
    <property type="match status" value="1"/>
</dbReference>
<sequence length="249" mass="27202">MSVIPSVFKSSATILAALVLAGCSQKFQTVQDTFSLALFGPEALEIDPSYVENLPYASMYVKNENGGTALMVLGYADPLVITNNTAVTATVAETAMASSKGYRLKWLSANQEMLITEFGRIVKTVNFGDGNITDSYSMHADPIALGLLKPTTPKTWTRTLDWQPGNHIGYTLTSTFEFIGEALIVVNDKPVPALSYIEQVNAPELDMTFTNTFWLEPVTGRVIASEQIPAPGFPRYELTELKRFSGVDN</sequence>
<dbReference type="InterPro" id="IPR023373">
    <property type="entry name" value="YmcC_sf"/>
</dbReference>
<dbReference type="SUPFAM" id="SSF159270">
    <property type="entry name" value="YmcC-like"/>
    <property type="match status" value="1"/>
</dbReference>
<dbReference type="RefSeq" id="WP_274143099.1">
    <property type="nucleotide sequence ID" value="NZ_JAJUBB010000010.1"/>
</dbReference>
<gene>
    <name evidence="2" type="ORF">LRP49_14925</name>
</gene>
<keyword evidence="3" id="KW-1185">Reference proteome</keyword>
<evidence type="ECO:0000313" key="3">
    <source>
        <dbReference type="Proteomes" id="UP001149821"/>
    </source>
</evidence>
<protein>
    <submittedName>
        <fullName evidence="2">YjbF family lipoprotein</fullName>
    </submittedName>
</protein>
<dbReference type="InterPro" id="IPR021308">
    <property type="entry name" value="GfcB"/>
</dbReference>
<keyword evidence="2" id="KW-0449">Lipoprotein</keyword>
<accession>A0ABT5QP54</accession>
<dbReference type="EMBL" id="JAJUBB010000010">
    <property type="protein sequence ID" value="MDD1782463.1"/>
    <property type="molecule type" value="Genomic_DNA"/>
</dbReference>
<reference evidence="2" key="1">
    <citation type="submission" date="2021-12" db="EMBL/GenBank/DDBJ databases">
        <title>Enterovibrio ZSDZ35 sp. nov. and Enterovibrio ZSDZ42 sp. nov., isolated from coastal seawater in Qingdao.</title>
        <authorList>
            <person name="Zhang P."/>
        </authorList>
    </citation>
    <scope>NUCLEOTIDE SEQUENCE</scope>
    <source>
        <strain evidence="2">ZSDZ35</strain>
    </source>
</reference>
<evidence type="ECO:0000256" key="1">
    <source>
        <dbReference type="SAM" id="SignalP"/>
    </source>
</evidence>
<evidence type="ECO:0000313" key="2">
    <source>
        <dbReference type="EMBL" id="MDD1782463.1"/>
    </source>
</evidence>
<proteinExistence type="predicted"/>
<name>A0ABT5QP54_9GAMM</name>
<dbReference type="Gene3D" id="2.40.360.10">
    <property type="entry name" value="YmcC-like"/>
    <property type="match status" value="1"/>
</dbReference>
<organism evidence="2 3">
    <name type="scientific">Enterovibrio qingdaonensis</name>
    <dbReference type="NCBI Taxonomy" id="2899818"/>
    <lineage>
        <taxon>Bacteria</taxon>
        <taxon>Pseudomonadati</taxon>
        <taxon>Pseudomonadota</taxon>
        <taxon>Gammaproteobacteria</taxon>
        <taxon>Vibrionales</taxon>
        <taxon>Vibrionaceae</taxon>
        <taxon>Enterovibrio</taxon>
    </lineage>
</organism>
<feature type="signal peptide" evidence="1">
    <location>
        <begin position="1"/>
        <end position="16"/>
    </location>
</feature>
<comment type="caution">
    <text evidence="2">The sequence shown here is derived from an EMBL/GenBank/DDBJ whole genome shotgun (WGS) entry which is preliminary data.</text>
</comment>
<keyword evidence="1" id="KW-0732">Signal</keyword>
<dbReference type="Proteomes" id="UP001149821">
    <property type="component" value="Unassembled WGS sequence"/>
</dbReference>